<dbReference type="PANTHER" id="PTHR35936:SF6">
    <property type="entry name" value="AMINO ACID ABC TRANSPORTER SUBSTRATE-BINDING PAAT FAMILY PROTEIN"/>
    <property type="match status" value="1"/>
</dbReference>
<dbReference type="AlphaFoldDB" id="Q2SJJ0"/>
<dbReference type="SUPFAM" id="SSF53850">
    <property type="entry name" value="Periplasmic binding protein-like II"/>
    <property type="match status" value="1"/>
</dbReference>
<sequence length="285" mass="32422">MKRWVIILLTALLQEPVWAKNCVSLTVTSDPNYPPISWQDKQNPHRIIGVAIEIVELAMADKGVKVESKYKGPWKRVLASTDSVDMISGLYISEERRALLHFVQPPFMSDPNVIFVKEGHGFPFKSWEDLKGKKGGARLGDSFGVEFDEFAKQHLNLERVGQFEQLYGMTMAGRLDYFLYGLYPGISLAEELNLNRQLEFLPTPITEEGIYIAFSKTSNCIGYADYLSEKIKQYSKEGLLGELIQKYMATWEKQNKPANSPKVNHTTPMQQPETRLFLLTIPAIL</sequence>
<protein>
    <submittedName>
        <fullName evidence="5">ABC-type amino acid transport/signal transduction systems, periplasmic component/domain</fullName>
    </submittedName>
</protein>
<dbReference type="PANTHER" id="PTHR35936">
    <property type="entry name" value="MEMBRANE-BOUND LYTIC MUREIN TRANSGLYCOSYLASE F"/>
    <property type="match status" value="1"/>
</dbReference>
<dbReference type="InterPro" id="IPR001638">
    <property type="entry name" value="Solute-binding_3/MltF_N"/>
</dbReference>
<keyword evidence="2 3" id="KW-0732">Signal</keyword>
<evidence type="ECO:0000256" key="1">
    <source>
        <dbReference type="ARBA" id="ARBA00010333"/>
    </source>
</evidence>
<evidence type="ECO:0000256" key="3">
    <source>
        <dbReference type="SAM" id="SignalP"/>
    </source>
</evidence>
<dbReference type="RefSeq" id="WP_011396253.1">
    <property type="nucleotide sequence ID" value="NC_007645.1"/>
</dbReference>
<name>Q2SJJ0_HAHCH</name>
<proteinExistence type="inferred from homology"/>
<feature type="domain" description="Solute-binding protein family 3/N-terminal" evidence="4">
    <location>
        <begin position="24"/>
        <end position="251"/>
    </location>
</feature>
<feature type="chain" id="PRO_5004215112" evidence="3">
    <location>
        <begin position="20"/>
        <end position="285"/>
    </location>
</feature>
<comment type="similarity">
    <text evidence="1">Belongs to the bacterial solute-binding protein 3 family.</text>
</comment>
<dbReference type="EMBL" id="CP000155">
    <property type="protein sequence ID" value="ABC29184.1"/>
    <property type="molecule type" value="Genomic_DNA"/>
</dbReference>
<reference evidence="5 6" key="1">
    <citation type="journal article" date="2005" name="Nucleic Acids Res.">
        <title>Genomic blueprint of Hahella chejuensis, a marine microbe producing an algicidal agent.</title>
        <authorList>
            <person name="Jeong H."/>
            <person name="Yim J.H."/>
            <person name="Lee C."/>
            <person name="Choi S.-H."/>
            <person name="Park Y.K."/>
            <person name="Yoon S.H."/>
            <person name="Hur C.-G."/>
            <person name="Kang H.-Y."/>
            <person name="Kim D."/>
            <person name="Lee H.H."/>
            <person name="Park K.H."/>
            <person name="Park S.-H."/>
            <person name="Park H.-S."/>
            <person name="Lee H.K."/>
            <person name="Oh T.K."/>
            <person name="Kim J.F."/>
        </authorList>
    </citation>
    <scope>NUCLEOTIDE SEQUENCE [LARGE SCALE GENOMIC DNA]</scope>
    <source>
        <strain evidence="5 6">KCTC 2396</strain>
    </source>
</reference>
<evidence type="ECO:0000256" key="2">
    <source>
        <dbReference type="ARBA" id="ARBA00022729"/>
    </source>
</evidence>
<dbReference type="OrthoDB" id="370676at2"/>
<feature type="signal peptide" evidence="3">
    <location>
        <begin position="1"/>
        <end position="19"/>
    </location>
</feature>
<organism evidence="5 6">
    <name type="scientific">Hahella chejuensis (strain KCTC 2396)</name>
    <dbReference type="NCBI Taxonomy" id="349521"/>
    <lineage>
        <taxon>Bacteria</taxon>
        <taxon>Pseudomonadati</taxon>
        <taxon>Pseudomonadota</taxon>
        <taxon>Gammaproteobacteria</taxon>
        <taxon>Oceanospirillales</taxon>
        <taxon>Hahellaceae</taxon>
        <taxon>Hahella</taxon>
    </lineage>
</organism>
<dbReference type="STRING" id="349521.HCH_02365"/>
<keyword evidence="6" id="KW-1185">Reference proteome</keyword>
<dbReference type="eggNOG" id="COG0834">
    <property type="taxonomic scope" value="Bacteria"/>
</dbReference>
<dbReference type="KEGG" id="hch:HCH_02365"/>
<evidence type="ECO:0000259" key="4">
    <source>
        <dbReference type="SMART" id="SM00062"/>
    </source>
</evidence>
<dbReference type="Gene3D" id="3.40.190.10">
    <property type="entry name" value="Periplasmic binding protein-like II"/>
    <property type="match status" value="2"/>
</dbReference>
<accession>Q2SJJ0</accession>
<dbReference type="HOGENOM" id="CLU_064076_0_1_6"/>
<evidence type="ECO:0000313" key="6">
    <source>
        <dbReference type="Proteomes" id="UP000000238"/>
    </source>
</evidence>
<dbReference type="Proteomes" id="UP000000238">
    <property type="component" value="Chromosome"/>
</dbReference>
<gene>
    <name evidence="5" type="ordered locus">HCH_02365</name>
</gene>
<evidence type="ECO:0000313" key="5">
    <source>
        <dbReference type="EMBL" id="ABC29184.1"/>
    </source>
</evidence>
<dbReference type="Pfam" id="PF00497">
    <property type="entry name" value="SBP_bac_3"/>
    <property type="match status" value="1"/>
</dbReference>
<dbReference type="SMART" id="SM00062">
    <property type="entry name" value="PBPb"/>
    <property type="match status" value="1"/>
</dbReference>